<sequence length="662" mass="75633">MLVISSRNTSLQSEESTLNIFSSRMDHPQRKFNSCIPRVSTEGDQINNPDAPLVKSIKMTLIERLPRFTFWTNLTRNELMTEDQSVFRTRYINYDHHGGETLITNISDTEEEPKEYKEVQRDFSEGEDRFLRMVFEKHGLTEEVLSIVSDVIGGTSSEIQERYEHIKEKEQNSEDYEESGSHTEKRLKKSLSVTLDGFNHLLCRQCMIFDCSVHGRSQKFIYPNEKQNVWSEPEDDRKPCSDYCHLNDKDATISDSMRDLNLDTACNEEQHVMDETELNQGSNSMEGQIEEDSSVSNWKPLEKELYLKGIEMFGRNSCLISRNLLAGLKTCKEVAKYMSAEASRPHGSMGENGRFDAMSTDNKTPSRPRKVPRKNKAKRFSSKSAGLPSTWKQVTECKGKHSCEKYKQYTPCECKGTCGKECSCLVGGYFCEKYCGCSMLCRNRFGGCHCNKTHCRSRHCPCFAALRECDPDVCKNCWVSCGDGSLGESSHRAEGQCENMNMLLGKKKHKILWGRSDITGWGAFLKNHANKNDFIGEYTGELVCHIEAEKRGNFYDCTSFSSFLFNLNNTYCLDAFRKGNKLKFANHSLKPNCYARVMLVGGDHRVGIYAMEDIKAGEEVLYHYHFGENQEPPWLRKLLDDASKKNNDPTSSQGKGKKHQLH</sequence>
<accession>A0ACB0IIW9</accession>
<dbReference type="Proteomes" id="UP001177021">
    <property type="component" value="Unassembled WGS sequence"/>
</dbReference>
<keyword evidence="2" id="KW-1185">Reference proteome</keyword>
<organism evidence="1 2">
    <name type="scientific">Trifolium pratense</name>
    <name type="common">Red clover</name>
    <dbReference type="NCBI Taxonomy" id="57577"/>
    <lineage>
        <taxon>Eukaryota</taxon>
        <taxon>Viridiplantae</taxon>
        <taxon>Streptophyta</taxon>
        <taxon>Embryophyta</taxon>
        <taxon>Tracheophyta</taxon>
        <taxon>Spermatophyta</taxon>
        <taxon>Magnoliopsida</taxon>
        <taxon>eudicotyledons</taxon>
        <taxon>Gunneridae</taxon>
        <taxon>Pentapetalae</taxon>
        <taxon>rosids</taxon>
        <taxon>fabids</taxon>
        <taxon>Fabales</taxon>
        <taxon>Fabaceae</taxon>
        <taxon>Papilionoideae</taxon>
        <taxon>50 kb inversion clade</taxon>
        <taxon>NPAAA clade</taxon>
        <taxon>Hologalegina</taxon>
        <taxon>IRL clade</taxon>
        <taxon>Trifolieae</taxon>
        <taxon>Trifolium</taxon>
    </lineage>
</organism>
<name>A0ACB0IIW9_TRIPR</name>
<comment type="caution">
    <text evidence="1">The sequence shown here is derived from an EMBL/GenBank/DDBJ whole genome shotgun (WGS) entry which is preliminary data.</text>
</comment>
<reference evidence="1" key="1">
    <citation type="submission" date="2023-10" db="EMBL/GenBank/DDBJ databases">
        <authorList>
            <person name="Rodriguez Cubillos JULIANA M."/>
            <person name="De Vega J."/>
        </authorList>
    </citation>
    <scope>NUCLEOTIDE SEQUENCE</scope>
</reference>
<proteinExistence type="predicted"/>
<gene>
    <name evidence="1" type="ORF">MILVUS5_LOCUS3335</name>
</gene>
<protein>
    <submittedName>
        <fullName evidence="1">Uncharacterized protein</fullName>
    </submittedName>
</protein>
<dbReference type="EMBL" id="CASHSV030000001">
    <property type="protein sequence ID" value="CAJ2631917.1"/>
    <property type="molecule type" value="Genomic_DNA"/>
</dbReference>
<evidence type="ECO:0000313" key="1">
    <source>
        <dbReference type="EMBL" id="CAJ2631917.1"/>
    </source>
</evidence>
<evidence type="ECO:0000313" key="2">
    <source>
        <dbReference type="Proteomes" id="UP001177021"/>
    </source>
</evidence>